<evidence type="ECO:0000313" key="1">
    <source>
        <dbReference type="EMBL" id="KAK2567660.1"/>
    </source>
</evidence>
<gene>
    <name evidence="1" type="ORF">P5673_008513</name>
</gene>
<keyword evidence="2" id="KW-1185">Reference proteome</keyword>
<dbReference type="EMBL" id="JARQWQ010000014">
    <property type="protein sequence ID" value="KAK2567660.1"/>
    <property type="molecule type" value="Genomic_DNA"/>
</dbReference>
<proteinExistence type="predicted"/>
<accession>A0AAD9QUJ9</accession>
<dbReference type="AlphaFoldDB" id="A0AAD9QUJ9"/>
<evidence type="ECO:0000313" key="2">
    <source>
        <dbReference type="Proteomes" id="UP001249851"/>
    </source>
</evidence>
<reference evidence="1" key="1">
    <citation type="journal article" date="2023" name="G3 (Bethesda)">
        <title>Whole genome assembly and annotation of the endangered Caribbean coral Acropora cervicornis.</title>
        <authorList>
            <person name="Selwyn J.D."/>
            <person name="Vollmer S.V."/>
        </authorList>
    </citation>
    <scope>NUCLEOTIDE SEQUENCE</scope>
    <source>
        <strain evidence="1">K2</strain>
    </source>
</reference>
<sequence length="223" mass="26429">MRWRRLYFYSIMLKIVAFVVLKKRFNLSDFIHPQRDLSDDDIILGLKMYESKMSRLQRRVTKQINVINKQKKKIADLQFHLKHKGGNHEVDDLRAKIASQADEAIKNLQFASLETLGRGTEHEAKGQTDFLKAIKKDNEIVRGVLQRIWDNRLICRDLETEWAGKATALVKDLSNHYVNCGTNEFLQTFYLERKDGNRNSKMRYKYRCCRMSLKDKWQKPDNM</sequence>
<comment type="caution">
    <text evidence="1">The sequence shown here is derived from an EMBL/GenBank/DDBJ whole genome shotgun (WGS) entry which is preliminary data.</text>
</comment>
<protein>
    <submittedName>
        <fullName evidence="1">Uncharacterized protein</fullName>
    </submittedName>
</protein>
<name>A0AAD9QUJ9_ACRCE</name>
<dbReference type="Proteomes" id="UP001249851">
    <property type="component" value="Unassembled WGS sequence"/>
</dbReference>
<reference evidence="1" key="2">
    <citation type="journal article" date="2023" name="Science">
        <title>Genomic signatures of disease resistance in endangered staghorn corals.</title>
        <authorList>
            <person name="Vollmer S.V."/>
            <person name="Selwyn J.D."/>
            <person name="Despard B.A."/>
            <person name="Roesel C.L."/>
        </authorList>
    </citation>
    <scope>NUCLEOTIDE SEQUENCE</scope>
    <source>
        <strain evidence="1">K2</strain>
    </source>
</reference>
<organism evidence="1 2">
    <name type="scientific">Acropora cervicornis</name>
    <name type="common">Staghorn coral</name>
    <dbReference type="NCBI Taxonomy" id="6130"/>
    <lineage>
        <taxon>Eukaryota</taxon>
        <taxon>Metazoa</taxon>
        <taxon>Cnidaria</taxon>
        <taxon>Anthozoa</taxon>
        <taxon>Hexacorallia</taxon>
        <taxon>Scleractinia</taxon>
        <taxon>Astrocoeniina</taxon>
        <taxon>Acroporidae</taxon>
        <taxon>Acropora</taxon>
    </lineage>
</organism>